<sequence>MLETWVLFLAAIFLFAVTLTRKWGNPKCNGVLPPGSMGIPFIGETIQILTTSYSLDTHPFITKRLRRYGPIFRTSLAGRYVVVSADQEFNEYIIQQEGRAVELWYMNAFSKLFSMEGESKLNGVGEVHRYVRGIVLNQFGQKTMMKILPEIQTIMQRSMEKWSAEPSVDVKKAATTMLFEFATTHLFGEYHFEAPPDIMSERFSRMFKGLLAFPLNVPGAAFHECIKEHKILTKILKDILEDRISSGNSPRPGDLLDQIIEGMKSKEFMTEYAVIQLMFTTLFTSLETISVAVTLLLSLISENDRVIEELRAENESIIGNREKGNSCINWDELKSLNFTSQVIKETLRLANVIPGTLRRTVRDIHVKGMTIPAGWAIMLVNSTVHLDPDLYPRPLEFNPWRWKEIDSYTMSKNFMPFGGGIRHCAGADYSRVVLTVFLHVLVTSFRWTKIKGEVCRSPVLGFKDGLHVKFSRYDKPESPSVEEKRNNMMMFKFAAMHLFGGYPFEDPPEIMSKRFSKIFQGLMAFPLNVPGATFHECIKEHGKLTDTLQDILNDRIQSGKSARRRDILDEIIDGAKTKEFMTGDAVIQLMFVSLFASFESVSIAIALLIAMISGNEQVVKDLRDENASIIGSGEEGDSCISWEQFKSLNFTNQVIRETLRLANVVPGILRRVVQDINVKGMMIPAGWTIMLVNSTVHMNPDIFTNPSEFNPWRWKEIDSCTTSKHFMPFGGGMRQCVGADYTRVVMTMFLHVLVTNFRWTKIKGRGDVYRSPILGFKDGLHVKFIKCDGSESPDDGVVNKTRI</sequence>
<reference evidence="2" key="1">
    <citation type="journal article" date="2023" name="Front. Plant Sci.">
        <title>Chromosomal-level genome assembly of Melastoma candidum provides insights into trichome evolution.</title>
        <authorList>
            <person name="Zhong Y."/>
            <person name="Wu W."/>
            <person name="Sun C."/>
            <person name="Zou P."/>
            <person name="Liu Y."/>
            <person name="Dai S."/>
            <person name="Zhou R."/>
        </authorList>
    </citation>
    <scope>NUCLEOTIDE SEQUENCE [LARGE SCALE GENOMIC DNA]</scope>
</reference>
<accession>A0ACB9RAU0</accession>
<protein>
    <submittedName>
        <fullName evidence="1">Uncharacterized protein</fullName>
    </submittedName>
</protein>
<dbReference type="Proteomes" id="UP001057402">
    <property type="component" value="Chromosome 4"/>
</dbReference>
<dbReference type="EMBL" id="CM042883">
    <property type="protein sequence ID" value="KAI4375623.1"/>
    <property type="molecule type" value="Genomic_DNA"/>
</dbReference>
<name>A0ACB9RAU0_9MYRT</name>
<proteinExistence type="predicted"/>
<comment type="caution">
    <text evidence="1">The sequence shown here is derived from an EMBL/GenBank/DDBJ whole genome shotgun (WGS) entry which is preliminary data.</text>
</comment>
<organism evidence="1 2">
    <name type="scientific">Melastoma candidum</name>
    <dbReference type="NCBI Taxonomy" id="119954"/>
    <lineage>
        <taxon>Eukaryota</taxon>
        <taxon>Viridiplantae</taxon>
        <taxon>Streptophyta</taxon>
        <taxon>Embryophyta</taxon>
        <taxon>Tracheophyta</taxon>
        <taxon>Spermatophyta</taxon>
        <taxon>Magnoliopsida</taxon>
        <taxon>eudicotyledons</taxon>
        <taxon>Gunneridae</taxon>
        <taxon>Pentapetalae</taxon>
        <taxon>rosids</taxon>
        <taxon>malvids</taxon>
        <taxon>Myrtales</taxon>
        <taxon>Melastomataceae</taxon>
        <taxon>Melastomatoideae</taxon>
        <taxon>Melastomateae</taxon>
        <taxon>Melastoma</taxon>
    </lineage>
</organism>
<evidence type="ECO:0000313" key="2">
    <source>
        <dbReference type="Proteomes" id="UP001057402"/>
    </source>
</evidence>
<gene>
    <name evidence="1" type="ORF">MLD38_013472</name>
</gene>
<keyword evidence="2" id="KW-1185">Reference proteome</keyword>
<evidence type="ECO:0000313" key="1">
    <source>
        <dbReference type="EMBL" id="KAI4375623.1"/>
    </source>
</evidence>